<organism evidence="1 2">
    <name type="scientific">Brenneria populi</name>
    <dbReference type="NCBI Taxonomy" id="1505588"/>
    <lineage>
        <taxon>Bacteria</taxon>
        <taxon>Pseudomonadati</taxon>
        <taxon>Pseudomonadota</taxon>
        <taxon>Gammaproteobacteria</taxon>
        <taxon>Enterobacterales</taxon>
        <taxon>Pectobacteriaceae</taxon>
        <taxon>Brenneria</taxon>
    </lineage>
</organism>
<proteinExistence type="predicted"/>
<evidence type="ECO:0000313" key="2">
    <source>
        <dbReference type="Proteomes" id="UP001309705"/>
    </source>
</evidence>
<sequence>MCRQRRRAVINGKNRVGAVGKDPDARPIKAVAYFLLFAIAQNARDASAVLRNDDTAVIHFRYADGQRPLDMNAELRRCIALRG</sequence>
<gene>
    <name evidence="1" type="ORF">VSX58_04905</name>
</gene>
<comment type="caution">
    <text evidence="1">The sequence shown here is derived from an EMBL/GenBank/DDBJ whole genome shotgun (WGS) entry which is preliminary data.</text>
</comment>
<dbReference type="RefSeq" id="WP_327617103.1">
    <property type="nucleotide sequence ID" value="NZ_JAYWTM010000004.1"/>
</dbReference>
<dbReference type="Proteomes" id="UP001309705">
    <property type="component" value="Unassembled WGS sequence"/>
</dbReference>
<protein>
    <submittedName>
        <fullName evidence="1">Uncharacterized protein</fullName>
    </submittedName>
</protein>
<name>A0ABU6JNB0_9GAMM</name>
<dbReference type="EMBL" id="JAYWTM010000004">
    <property type="protein sequence ID" value="MEC5341951.1"/>
    <property type="molecule type" value="Genomic_DNA"/>
</dbReference>
<reference evidence="1 2" key="1">
    <citation type="journal article" date="2017" name="Int. J. Syst. Evol. Microbiol.">
        <title>Brenneria populi subsp. brevivirga subsp. nov. isolated from symptomatic bark of Populus x euramericana canker, and description of Brenneria populi subsp. populi subsp. nov.</title>
        <authorList>
            <person name="Zheng M.H."/>
            <person name="Piao C.G."/>
            <person name="Xue H."/>
            <person name="Guo M.W."/>
            <person name="Li Y."/>
        </authorList>
    </citation>
    <scope>NUCLEOTIDE SEQUENCE [LARGE SCALE GENOMIC DNA]</scope>
    <source>
        <strain evidence="1 2">D9-5</strain>
    </source>
</reference>
<accession>A0ABU6JNB0</accession>
<keyword evidence="2" id="KW-1185">Reference proteome</keyword>
<evidence type="ECO:0000313" key="1">
    <source>
        <dbReference type="EMBL" id="MEC5341951.1"/>
    </source>
</evidence>